<dbReference type="InterPro" id="IPR011333">
    <property type="entry name" value="SKP1/BTB/POZ_sf"/>
</dbReference>
<dbReference type="InterPro" id="IPR000210">
    <property type="entry name" value="BTB/POZ_dom"/>
</dbReference>
<dbReference type="SUPFAM" id="SSF54695">
    <property type="entry name" value="POZ domain"/>
    <property type="match status" value="1"/>
</dbReference>
<evidence type="ECO:0000313" key="3">
    <source>
        <dbReference type="Proteomes" id="UP001303889"/>
    </source>
</evidence>
<dbReference type="PANTHER" id="PTHR24413">
    <property type="entry name" value="SPECKLE-TYPE POZ PROTEIN"/>
    <property type="match status" value="1"/>
</dbReference>
<organism evidence="2 3">
    <name type="scientific">Staphylotrichum tortipilum</name>
    <dbReference type="NCBI Taxonomy" id="2831512"/>
    <lineage>
        <taxon>Eukaryota</taxon>
        <taxon>Fungi</taxon>
        <taxon>Dikarya</taxon>
        <taxon>Ascomycota</taxon>
        <taxon>Pezizomycotina</taxon>
        <taxon>Sordariomycetes</taxon>
        <taxon>Sordariomycetidae</taxon>
        <taxon>Sordariales</taxon>
        <taxon>Chaetomiaceae</taxon>
        <taxon>Staphylotrichum</taxon>
    </lineage>
</organism>
<reference evidence="2" key="1">
    <citation type="journal article" date="2023" name="Mol. Phylogenet. Evol.">
        <title>Genome-scale phylogeny and comparative genomics of the fungal order Sordariales.</title>
        <authorList>
            <person name="Hensen N."/>
            <person name="Bonometti L."/>
            <person name="Westerberg I."/>
            <person name="Brannstrom I.O."/>
            <person name="Guillou S."/>
            <person name="Cros-Aarteil S."/>
            <person name="Calhoun S."/>
            <person name="Haridas S."/>
            <person name="Kuo A."/>
            <person name="Mondo S."/>
            <person name="Pangilinan J."/>
            <person name="Riley R."/>
            <person name="LaButti K."/>
            <person name="Andreopoulos B."/>
            <person name="Lipzen A."/>
            <person name="Chen C."/>
            <person name="Yan M."/>
            <person name="Daum C."/>
            <person name="Ng V."/>
            <person name="Clum A."/>
            <person name="Steindorff A."/>
            <person name="Ohm R.A."/>
            <person name="Martin F."/>
            <person name="Silar P."/>
            <person name="Natvig D.O."/>
            <person name="Lalanne C."/>
            <person name="Gautier V."/>
            <person name="Ament-Velasquez S.L."/>
            <person name="Kruys A."/>
            <person name="Hutchinson M.I."/>
            <person name="Powell A.J."/>
            <person name="Barry K."/>
            <person name="Miller A.N."/>
            <person name="Grigoriev I.V."/>
            <person name="Debuchy R."/>
            <person name="Gladieux P."/>
            <person name="Hiltunen Thoren M."/>
            <person name="Johannesson H."/>
        </authorList>
    </citation>
    <scope>NUCLEOTIDE SEQUENCE</scope>
    <source>
        <strain evidence="2">CBS 103.79</strain>
    </source>
</reference>
<protein>
    <submittedName>
        <fullName evidence="2">BTB/POZ protein</fullName>
    </submittedName>
</protein>
<feature type="domain" description="BTB" evidence="1">
    <location>
        <begin position="22"/>
        <end position="89"/>
    </location>
</feature>
<comment type="caution">
    <text evidence="2">The sequence shown here is derived from an EMBL/GenBank/DDBJ whole genome shotgun (WGS) entry which is preliminary data.</text>
</comment>
<proteinExistence type="predicted"/>
<dbReference type="Gene3D" id="3.30.710.10">
    <property type="entry name" value="Potassium Channel Kv1.1, Chain A"/>
    <property type="match status" value="1"/>
</dbReference>
<dbReference type="SMART" id="SM00225">
    <property type="entry name" value="BTB"/>
    <property type="match status" value="1"/>
</dbReference>
<evidence type="ECO:0000259" key="1">
    <source>
        <dbReference type="PROSITE" id="PS50097"/>
    </source>
</evidence>
<gene>
    <name evidence="2" type="ORF">C8A05DRAFT_32655</name>
</gene>
<keyword evidence="3" id="KW-1185">Reference proteome</keyword>
<dbReference type="Proteomes" id="UP001303889">
    <property type="component" value="Unassembled WGS sequence"/>
</dbReference>
<accession>A0AAN6RV19</accession>
<dbReference type="CDD" id="cd18186">
    <property type="entry name" value="BTB_POZ_ZBTB_KLHL-like"/>
    <property type="match status" value="1"/>
</dbReference>
<dbReference type="Pfam" id="PF00651">
    <property type="entry name" value="BTB"/>
    <property type="match status" value="1"/>
</dbReference>
<sequence length="353" mass="38758">MSNSIIVPLHDFMQQFESGDFSDCRVKCEDRVWDLHRLVLCARSPFFKAALGSSFKESKTNEVTLEEEDPEVVDQVLRYIYSCSMSHVDARITDDPDGMKLLAYTTYVPIYILADFLGLPALCHAITDRLHRTNRRLAAHIQRLAAADPHGRVSLPGSFITSLADSARLAYSPPAQRTPADVEGCTPGGIRGPFLELFEFARYRPLDDALPALAGAAPHLLVDIMLTMRNLEGTGHPSRRPGACRDCGVHPLTGKKVVKNPPPPAPAEPAQGIVGTWGPPLFGTPPPLTPIAMTPQRQNPPAVDVEVKDSGAGTNFWATHTLCFECSVYYPRKGLLSSLYRAEEEVEDVEAKE</sequence>
<dbReference type="PROSITE" id="PS50097">
    <property type="entry name" value="BTB"/>
    <property type="match status" value="1"/>
</dbReference>
<name>A0AAN6RV19_9PEZI</name>
<evidence type="ECO:0000313" key="2">
    <source>
        <dbReference type="EMBL" id="KAK3903588.1"/>
    </source>
</evidence>
<dbReference type="AlphaFoldDB" id="A0AAN6RV19"/>
<reference evidence="2" key="2">
    <citation type="submission" date="2023-05" db="EMBL/GenBank/DDBJ databases">
        <authorList>
            <consortium name="Lawrence Berkeley National Laboratory"/>
            <person name="Steindorff A."/>
            <person name="Hensen N."/>
            <person name="Bonometti L."/>
            <person name="Westerberg I."/>
            <person name="Brannstrom I.O."/>
            <person name="Guillou S."/>
            <person name="Cros-Aarteil S."/>
            <person name="Calhoun S."/>
            <person name="Haridas S."/>
            <person name="Kuo A."/>
            <person name="Mondo S."/>
            <person name="Pangilinan J."/>
            <person name="Riley R."/>
            <person name="Labutti K."/>
            <person name="Andreopoulos B."/>
            <person name="Lipzen A."/>
            <person name="Chen C."/>
            <person name="Yanf M."/>
            <person name="Daum C."/>
            <person name="Ng V."/>
            <person name="Clum A."/>
            <person name="Ohm R."/>
            <person name="Martin F."/>
            <person name="Silar P."/>
            <person name="Natvig D."/>
            <person name="Lalanne C."/>
            <person name="Gautier V."/>
            <person name="Ament-Velasquez S.L."/>
            <person name="Kruys A."/>
            <person name="Hutchinson M.I."/>
            <person name="Powell A.J."/>
            <person name="Barry K."/>
            <person name="Miller A.N."/>
            <person name="Grigoriev I.V."/>
            <person name="Debuchy R."/>
            <person name="Gladieux P."/>
            <person name="Thoren M.H."/>
            <person name="Johannesson H."/>
        </authorList>
    </citation>
    <scope>NUCLEOTIDE SEQUENCE</scope>
    <source>
        <strain evidence="2">CBS 103.79</strain>
    </source>
</reference>
<dbReference type="EMBL" id="MU855439">
    <property type="protein sequence ID" value="KAK3903588.1"/>
    <property type="molecule type" value="Genomic_DNA"/>
</dbReference>